<keyword evidence="10" id="KW-0067">ATP-binding</keyword>
<dbReference type="InterPro" id="IPR022630">
    <property type="entry name" value="S-AdoMet_synt_C"/>
</dbReference>
<evidence type="ECO:0000256" key="7">
    <source>
        <dbReference type="ARBA" id="ARBA00022679"/>
    </source>
</evidence>
<keyword evidence="12" id="KW-0630">Potassium</keyword>
<evidence type="ECO:0000259" key="16">
    <source>
        <dbReference type="Pfam" id="PF02772"/>
    </source>
</evidence>
<dbReference type="Proteomes" id="UP000476338">
    <property type="component" value="Unassembled WGS sequence"/>
</dbReference>
<keyword evidence="8" id="KW-0479">Metal-binding</keyword>
<feature type="domain" description="S-adenosylmethionine synthetase N-terminal" evidence="15">
    <location>
        <begin position="2"/>
        <end position="106"/>
    </location>
</feature>
<dbReference type="NCBIfam" id="TIGR01034">
    <property type="entry name" value="metK"/>
    <property type="match status" value="1"/>
</dbReference>
<dbReference type="Pfam" id="PF00438">
    <property type="entry name" value="S-AdoMet_synt_N"/>
    <property type="match status" value="1"/>
</dbReference>
<evidence type="ECO:0000256" key="4">
    <source>
        <dbReference type="ARBA" id="ARBA00009685"/>
    </source>
</evidence>
<evidence type="ECO:0000256" key="12">
    <source>
        <dbReference type="ARBA" id="ARBA00022958"/>
    </source>
</evidence>
<dbReference type="SUPFAM" id="SSF55973">
    <property type="entry name" value="S-adenosylmethionine synthetase"/>
    <property type="match status" value="3"/>
</dbReference>
<gene>
    <name evidence="18" type="ORF">F1B92_02375</name>
</gene>
<comment type="similarity">
    <text evidence="4 14">Belongs to the AdoMet synthase family.</text>
</comment>
<keyword evidence="11" id="KW-0460">Magnesium</keyword>
<evidence type="ECO:0000256" key="2">
    <source>
        <dbReference type="ARBA" id="ARBA00001958"/>
    </source>
</evidence>
<evidence type="ECO:0000256" key="8">
    <source>
        <dbReference type="ARBA" id="ARBA00022723"/>
    </source>
</evidence>
<evidence type="ECO:0000259" key="15">
    <source>
        <dbReference type="Pfam" id="PF00438"/>
    </source>
</evidence>
<evidence type="ECO:0000256" key="1">
    <source>
        <dbReference type="ARBA" id="ARBA00001946"/>
    </source>
</evidence>
<keyword evidence="6" id="KW-0554">One-carbon metabolism</keyword>
<keyword evidence="7 18" id="KW-0808">Transferase</keyword>
<dbReference type="GO" id="GO:0005524">
    <property type="term" value="F:ATP binding"/>
    <property type="evidence" value="ECO:0007669"/>
    <property type="project" value="UniProtKB-KW"/>
</dbReference>
<dbReference type="GO" id="GO:0006730">
    <property type="term" value="P:one-carbon metabolic process"/>
    <property type="evidence" value="ECO:0007669"/>
    <property type="project" value="UniProtKB-KW"/>
</dbReference>
<dbReference type="EC" id="2.5.1.6" evidence="5 13"/>
<reference evidence="18 19" key="1">
    <citation type="submission" date="2019-09" db="EMBL/GenBank/DDBJ databases">
        <authorList>
            <person name="Silva M."/>
            <person name="Pereira G."/>
            <person name="Lopes-Da-Costa L."/>
            <person name="Silva E."/>
        </authorList>
    </citation>
    <scope>NUCLEOTIDE SEQUENCE [LARGE SCALE GENOMIC DNA]</scope>
    <source>
        <strain evidence="18 19">FMV-PI01</strain>
    </source>
</reference>
<evidence type="ECO:0000256" key="10">
    <source>
        <dbReference type="ARBA" id="ARBA00022840"/>
    </source>
</evidence>
<dbReference type="CDD" id="cd18079">
    <property type="entry name" value="S-AdoMet_synt"/>
    <property type="match status" value="1"/>
</dbReference>
<dbReference type="GO" id="GO:0046872">
    <property type="term" value="F:metal ion binding"/>
    <property type="evidence" value="ECO:0007669"/>
    <property type="project" value="UniProtKB-KW"/>
</dbReference>
<dbReference type="InterPro" id="IPR022629">
    <property type="entry name" value="S-AdoMet_synt_central"/>
</dbReference>
<keyword evidence="19" id="KW-1185">Reference proteome</keyword>
<evidence type="ECO:0000259" key="17">
    <source>
        <dbReference type="Pfam" id="PF02773"/>
    </source>
</evidence>
<comment type="caution">
    <text evidence="18">The sequence shown here is derived from an EMBL/GenBank/DDBJ whole genome shotgun (WGS) entry which is preliminary data.</text>
</comment>
<evidence type="ECO:0000313" key="18">
    <source>
        <dbReference type="EMBL" id="MSN96048.1"/>
    </source>
</evidence>
<evidence type="ECO:0000256" key="6">
    <source>
        <dbReference type="ARBA" id="ARBA00022563"/>
    </source>
</evidence>
<dbReference type="EMBL" id="VWSJ01000006">
    <property type="protein sequence ID" value="MSN96048.1"/>
    <property type="molecule type" value="Genomic_DNA"/>
</dbReference>
<dbReference type="InterPro" id="IPR022636">
    <property type="entry name" value="S-AdoMet_synthetase_sfam"/>
</dbReference>
<evidence type="ECO:0000256" key="3">
    <source>
        <dbReference type="ARBA" id="ARBA00005224"/>
    </source>
</evidence>
<dbReference type="PANTHER" id="PTHR11964">
    <property type="entry name" value="S-ADENOSYLMETHIONINE SYNTHETASE"/>
    <property type="match status" value="1"/>
</dbReference>
<reference evidence="18 19" key="2">
    <citation type="submission" date="2020-03" db="EMBL/GenBank/DDBJ databases">
        <title>Campylobacter portucalensis sp. nov., a new species of Campylobacter isolated from the reproductive tract of bulls.</title>
        <authorList>
            <person name="Silva M.F."/>
            <person name="Pereira G."/>
            <person name="Carneiro C."/>
            <person name="Hemphill A."/>
            <person name="Mateus L."/>
            <person name="Lopes-Da-Costa L."/>
            <person name="Silva E."/>
        </authorList>
    </citation>
    <scope>NUCLEOTIDE SEQUENCE [LARGE SCALE GENOMIC DNA]</scope>
    <source>
        <strain evidence="18 19">FMV-PI01</strain>
    </source>
</reference>
<organism evidence="18 19">
    <name type="scientific">Campylobacter portucalensis</name>
    <dbReference type="NCBI Taxonomy" id="2608384"/>
    <lineage>
        <taxon>Bacteria</taxon>
        <taxon>Pseudomonadati</taxon>
        <taxon>Campylobacterota</taxon>
        <taxon>Epsilonproteobacteria</taxon>
        <taxon>Campylobacterales</taxon>
        <taxon>Campylobacteraceae</taxon>
        <taxon>Campylobacter</taxon>
    </lineage>
</organism>
<proteinExistence type="inferred from homology"/>
<protein>
    <recommendedName>
        <fullName evidence="5 13">Methionine adenosyltransferase</fullName>
        <ecNumber evidence="5 13">2.5.1.6</ecNumber>
    </recommendedName>
</protein>
<dbReference type="PROSITE" id="PS00376">
    <property type="entry name" value="ADOMET_SYNTHASE_1"/>
    <property type="match status" value="1"/>
</dbReference>
<evidence type="ECO:0000256" key="11">
    <source>
        <dbReference type="ARBA" id="ARBA00022842"/>
    </source>
</evidence>
<comment type="cofactor">
    <cofactor evidence="1">
        <name>Mg(2+)</name>
        <dbReference type="ChEBI" id="CHEBI:18420"/>
    </cofactor>
</comment>
<dbReference type="Gene3D" id="3.30.300.10">
    <property type="match status" value="3"/>
</dbReference>
<dbReference type="InterPro" id="IPR022631">
    <property type="entry name" value="ADOMET_SYNTHASE_CS"/>
</dbReference>
<comment type="cofactor">
    <cofactor evidence="2">
        <name>K(+)</name>
        <dbReference type="ChEBI" id="CHEBI:29103"/>
    </cofactor>
</comment>
<dbReference type="InterPro" id="IPR022628">
    <property type="entry name" value="S-AdoMet_synt_N"/>
</dbReference>
<sequence>MYLFTSEVVSPGHPDKCADIIADSIVDAVLMADKDARLACEVFVAGKHIVVGGEVKSKVEFSFSEYESIVKNALIEIGYNANTHFTKEQCLHPDDVEVHVLLNKQSSDISAGVDQISGEIGAGDQGIMFGFASCETSNFMPAAITYARILCDKVYEYAKSHPNELGVDIKTQVTLDYGTKDNFENCKPQKIHTIVVSAPCVDSMSIEKVRKLILNLINDAGLPSNLYDKNDTIIYINPTGRYVNHSSLHDSGLTGRKLIVDSFGGYSPIGGGAQSSKDYTKVDRSGLYAARYLSKNIVAAGLAKKCIVQLSYAIGVAKPVSVSVDCMGTHVDKINDEILSNFVIENFALTPKWIINKFNLDKPSKDSFLYANVAANGQVGNQNYPWEALDSVEIFKSLLK</sequence>
<dbReference type="AlphaFoldDB" id="A0A6L5WFZ5"/>
<dbReference type="Pfam" id="PF02772">
    <property type="entry name" value="S-AdoMet_synt_M"/>
    <property type="match status" value="1"/>
</dbReference>
<evidence type="ECO:0000256" key="5">
    <source>
        <dbReference type="ARBA" id="ARBA00012828"/>
    </source>
</evidence>
<dbReference type="Pfam" id="PF02773">
    <property type="entry name" value="S-AdoMet_synt_C"/>
    <property type="match status" value="1"/>
</dbReference>
<dbReference type="GO" id="GO:0004478">
    <property type="term" value="F:methionine adenosyltransferase activity"/>
    <property type="evidence" value="ECO:0007669"/>
    <property type="project" value="UniProtKB-UniRule"/>
</dbReference>
<accession>A0A6L5WFZ5</accession>
<dbReference type="PIRSF" id="PIRSF000497">
    <property type="entry name" value="MAT"/>
    <property type="match status" value="1"/>
</dbReference>
<evidence type="ECO:0000256" key="13">
    <source>
        <dbReference type="NCBIfam" id="TIGR01034"/>
    </source>
</evidence>
<keyword evidence="9" id="KW-0547">Nucleotide-binding</keyword>
<dbReference type="UniPathway" id="UPA00315">
    <property type="reaction ID" value="UER00080"/>
</dbReference>
<evidence type="ECO:0000313" key="19">
    <source>
        <dbReference type="Proteomes" id="UP000476338"/>
    </source>
</evidence>
<dbReference type="InterPro" id="IPR002133">
    <property type="entry name" value="S-AdoMet_synthetase"/>
</dbReference>
<dbReference type="GO" id="GO:0006556">
    <property type="term" value="P:S-adenosylmethionine biosynthetic process"/>
    <property type="evidence" value="ECO:0007669"/>
    <property type="project" value="UniProtKB-UniRule"/>
</dbReference>
<evidence type="ECO:0000256" key="14">
    <source>
        <dbReference type="RuleBase" id="RU004462"/>
    </source>
</evidence>
<comment type="pathway">
    <text evidence="3">Amino-acid biosynthesis; S-adenosyl-L-methionine biosynthesis; S-adenosyl-L-methionine from L-methionine: step 1/1.</text>
</comment>
<dbReference type="RefSeq" id="WP_154570315.1">
    <property type="nucleotide sequence ID" value="NZ_VWSJ01000006.1"/>
</dbReference>
<feature type="domain" description="S-adenosylmethionine synthetase C-terminal" evidence="17">
    <location>
        <begin position="249"/>
        <end position="387"/>
    </location>
</feature>
<feature type="domain" description="S-adenosylmethionine synthetase central" evidence="16">
    <location>
        <begin position="119"/>
        <end position="242"/>
    </location>
</feature>
<evidence type="ECO:0000256" key="9">
    <source>
        <dbReference type="ARBA" id="ARBA00022741"/>
    </source>
</evidence>
<name>A0A6L5WFZ5_9BACT</name>